<name>A0ABQ7TKT2_PHRPL</name>
<organism evidence="3 4">
    <name type="scientific">Phrynosoma platyrhinos</name>
    <name type="common">Desert horned lizard</name>
    <dbReference type="NCBI Taxonomy" id="52577"/>
    <lineage>
        <taxon>Eukaryota</taxon>
        <taxon>Metazoa</taxon>
        <taxon>Chordata</taxon>
        <taxon>Craniata</taxon>
        <taxon>Vertebrata</taxon>
        <taxon>Euteleostomi</taxon>
        <taxon>Lepidosauria</taxon>
        <taxon>Squamata</taxon>
        <taxon>Bifurcata</taxon>
        <taxon>Unidentata</taxon>
        <taxon>Episquamata</taxon>
        <taxon>Toxicofera</taxon>
        <taxon>Iguania</taxon>
        <taxon>Phrynosomatidae</taxon>
        <taxon>Phrynosomatinae</taxon>
        <taxon>Phrynosoma</taxon>
    </lineage>
</organism>
<comment type="caution">
    <text evidence="3">The sequence shown here is derived from an EMBL/GenBank/DDBJ whole genome shotgun (WGS) entry which is preliminary data.</text>
</comment>
<dbReference type="InterPro" id="IPR006921">
    <property type="entry name" value="Interferon-rel_develop_reg_C"/>
</dbReference>
<proteinExistence type="predicted"/>
<dbReference type="EMBL" id="JAIPUX010000439">
    <property type="protein sequence ID" value="KAH0629996.1"/>
    <property type="molecule type" value="Genomic_DNA"/>
</dbReference>
<feature type="domain" description="Interferon-related developmental regulator C-terminal" evidence="2">
    <location>
        <begin position="40"/>
        <end position="71"/>
    </location>
</feature>
<gene>
    <name evidence="3" type="ORF">JD844_012529</name>
</gene>
<protein>
    <recommendedName>
        <fullName evidence="2">Interferon-related developmental regulator C-terminal domain-containing protein</fullName>
    </recommendedName>
</protein>
<dbReference type="Proteomes" id="UP000826234">
    <property type="component" value="Unassembled WGS sequence"/>
</dbReference>
<keyword evidence="4" id="KW-1185">Reference proteome</keyword>
<evidence type="ECO:0000259" key="2">
    <source>
        <dbReference type="Pfam" id="PF04836"/>
    </source>
</evidence>
<evidence type="ECO:0000256" key="1">
    <source>
        <dbReference type="SAM" id="MobiDB-lite"/>
    </source>
</evidence>
<feature type="region of interest" description="Disordered" evidence="1">
    <location>
        <begin position="1"/>
        <end position="45"/>
    </location>
</feature>
<dbReference type="Pfam" id="PF04836">
    <property type="entry name" value="IFRD_C"/>
    <property type="match status" value="1"/>
</dbReference>
<feature type="compositionally biased region" description="Basic and acidic residues" evidence="1">
    <location>
        <begin position="27"/>
        <end position="45"/>
    </location>
</feature>
<evidence type="ECO:0000313" key="3">
    <source>
        <dbReference type="EMBL" id="KAH0629996.1"/>
    </source>
</evidence>
<feature type="compositionally biased region" description="Basic and acidic residues" evidence="1">
    <location>
        <begin position="1"/>
        <end position="14"/>
    </location>
</feature>
<sequence length="74" mass="8551">MHRDKLESHEDTKTSGDCGPFHKKRSHDNGLDDKRSIERDLQGSDMEVHLYNSAAFKARTKARSRVRDKRADVL</sequence>
<accession>A0ABQ7TKT2</accession>
<reference evidence="3 4" key="1">
    <citation type="journal article" date="2022" name="Gigascience">
        <title>A chromosome-level genome assembly and annotation of the desert horned lizard, Phrynosoma platyrhinos, provides insight into chromosomal rearrangements among reptiles.</title>
        <authorList>
            <person name="Koochekian N."/>
            <person name="Ascanio A."/>
            <person name="Farleigh K."/>
            <person name="Card D.C."/>
            <person name="Schield D.R."/>
            <person name="Castoe T.A."/>
            <person name="Jezkova T."/>
        </authorList>
    </citation>
    <scope>NUCLEOTIDE SEQUENCE [LARGE SCALE GENOMIC DNA]</scope>
    <source>
        <strain evidence="3">NK-2021</strain>
    </source>
</reference>
<evidence type="ECO:0000313" key="4">
    <source>
        <dbReference type="Proteomes" id="UP000826234"/>
    </source>
</evidence>